<dbReference type="GO" id="GO:0008168">
    <property type="term" value="F:methyltransferase activity"/>
    <property type="evidence" value="ECO:0007669"/>
    <property type="project" value="UniProtKB-KW"/>
</dbReference>
<evidence type="ECO:0000313" key="4">
    <source>
        <dbReference type="EMBL" id="GIG23628.1"/>
    </source>
</evidence>
<dbReference type="CDD" id="cd02440">
    <property type="entry name" value="AdoMet_MTases"/>
    <property type="match status" value="1"/>
</dbReference>
<dbReference type="PANTHER" id="PTHR43861">
    <property type="entry name" value="TRANS-ACONITATE 2-METHYLTRANSFERASE-RELATED"/>
    <property type="match status" value="1"/>
</dbReference>
<feature type="domain" description="Methyltransferase" evidence="3">
    <location>
        <begin position="37"/>
        <end position="128"/>
    </location>
</feature>
<dbReference type="RefSeq" id="WP_203758629.1">
    <property type="nucleotide sequence ID" value="NZ_BONK01000021.1"/>
</dbReference>
<evidence type="ECO:0000313" key="5">
    <source>
        <dbReference type="Proteomes" id="UP000632740"/>
    </source>
</evidence>
<dbReference type="GO" id="GO:0032259">
    <property type="term" value="P:methylation"/>
    <property type="evidence" value="ECO:0007669"/>
    <property type="project" value="UniProtKB-KW"/>
</dbReference>
<dbReference type="InterPro" id="IPR029063">
    <property type="entry name" value="SAM-dependent_MTases_sf"/>
</dbReference>
<sequence>MTDYDARLVDLYDGDNPDGPDHDFYRTLADELGASSILDLGCGTGILTVTFARPGRRVVGVDPSATMLAHASRRPGGDGVRWVLGDSRDVPPGPFDLAVMTGNVAQHIAEADWEQALRDVHRALAPGGVLAFESRNPAARAWERWAGEPTVRTTVHGPLREWFDVTELEGGAVRLTAHNVFESSGEHVVEEQVLTFRSREAIERSLTAAGFVVDAVWGDWDRGAWSADGPLVVVRAHRG</sequence>
<gene>
    <name evidence="4" type="ORF">Cch01nite_43520</name>
</gene>
<dbReference type="SUPFAM" id="SSF53335">
    <property type="entry name" value="S-adenosyl-L-methionine-dependent methyltransferases"/>
    <property type="match status" value="1"/>
</dbReference>
<dbReference type="Proteomes" id="UP000632740">
    <property type="component" value="Unassembled WGS sequence"/>
</dbReference>
<name>A0A919P5I9_9CELL</name>
<evidence type="ECO:0000256" key="2">
    <source>
        <dbReference type="ARBA" id="ARBA00022679"/>
    </source>
</evidence>
<proteinExistence type="predicted"/>
<evidence type="ECO:0000256" key="1">
    <source>
        <dbReference type="ARBA" id="ARBA00022603"/>
    </source>
</evidence>
<keyword evidence="2" id="KW-0808">Transferase</keyword>
<accession>A0A919P5I9</accession>
<dbReference type="Pfam" id="PF13649">
    <property type="entry name" value="Methyltransf_25"/>
    <property type="match status" value="1"/>
</dbReference>
<dbReference type="PANTHER" id="PTHR43861:SF1">
    <property type="entry name" value="TRANS-ACONITATE 2-METHYLTRANSFERASE"/>
    <property type="match status" value="1"/>
</dbReference>
<dbReference type="EMBL" id="BONK01000021">
    <property type="protein sequence ID" value="GIG23628.1"/>
    <property type="molecule type" value="Genomic_DNA"/>
</dbReference>
<protein>
    <submittedName>
        <fullName evidence="4">Methyltransferase type 11</fullName>
    </submittedName>
</protein>
<dbReference type="AlphaFoldDB" id="A0A919P5I9"/>
<organism evidence="4 5">
    <name type="scientific">Cellulomonas chitinilytica</name>
    <dbReference type="NCBI Taxonomy" id="398759"/>
    <lineage>
        <taxon>Bacteria</taxon>
        <taxon>Bacillati</taxon>
        <taxon>Actinomycetota</taxon>
        <taxon>Actinomycetes</taxon>
        <taxon>Micrococcales</taxon>
        <taxon>Cellulomonadaceae</taxon>
        <taxon>Cellulomonas</taxon>
    </lineage>
</organism>
<evidence type="ECO:0000259" key="3">
    <source>
        <dbReference type="Pfam" id="PF13649"/>
    </source>
</evidence>
<keyword evidence="1 4" id="KW-0489">Methyltransferase</keyword>
<dbReference type="InterPro" id="IPR041698">
    <property type="entry name" value="Methyltransf_25"/>
</dbReference>
<dbReference type="Gene3D" id="3.40.50.150">
    <property type="entry name" value="Vaccinia Virus protein VP39"/>
    <property type="match status" value="1"/>
</dbReference>
<reference evidence="4" key="1">
    <citation type="submission" date="2021-01" db="EMBL/GenBank/DDBJ databases">
        <title>Whole genome shotgun sequence of Cellulomonas chitinilytica NBRC 110799.</title>
        <authorList>
            <person name="Komaki H."/>
            <person name="Tamura T."/>
        </authorList>
    </citation>
    <scope>NUCLEOTIDE SEQUENCE</scope>
    <source>
        <strain evidence="4">NBRC 110799</strain>
    </source>
</reference>
<keyword evidence="5" id="KW-1185">Reference proteome</keyword>
<comment type="caution">
    <text evidence="4">The sequence shown here is derived from an EMBL/GenBank/DDBJ whole genome shotgun (WGS) entry which is preliminary data.</text>
</comment>